<dbReference type="RefSeq" id="WP_121441511.1">
    <property type="nucleotide sequence ID" value="NZ_RCDA01000001.1"/>
</dbReference>
<keyword evidence="1" id="KW-1133">Transmembrane helix</keyword>
<keyword evidence="1" id="KW-0472">Membrane</keyword>
<feature type="transmembrane region" description="Helical" evidence="1">
    <location>
        <begin position="428"/>
        <end position="448"/>
    </location>
</feature>
<dbReference type="PRINTS" id="PR00702">
    <property type="entry name" value="ACRIFLAVINRP"/>
</dbReference>
<dbReference type="PANTHER" id="PTHR32063:SF0">
    <property type="entry name" value="SWARMING MOTILITY PROTEIN SWRC"/>
    <property type="match status" value="1"/>
</dbReference>
<dbReference type="Pfam" id="PF00873">
    <property type="entry name" value="ACR_tran"/>
    <property type="match status" value="1"/>
</dbReference>
<dbReference type="Gene3D" id="3.30.70.1440">
    <property type="entry name" value="Multidrug efflux transporter AcrB pore domain"/>
    <property type="match status" value="1"/>
</dbReference>
<dbReference type="OrthoDB" id="9758297at2"/>
<dbReference type="Gene3D" id="3.30.70.1430">
    <property type="entry name" value="Multidrug efflux transporter AcrB pore domain"/>
    <property type="match status" value="2"/>
</dbReference>
<feature type="transmembrane region" description="Helical" evidence="1">
    <location>
        <begin position="1013"/>
        <end position="1036"/>
    </location>
</feature>
<dbReference type="AlphaFoldDB" id="A0A498CCT9"/>
<dbReference type="SUPFAM" id="SSF82693">
    <property type="entry name" value="Multidrug efflux transporter AcrB pore domain, PN1, PN2, PC1 and PC2 subdomains"/>
    <property type="match status" value="3"/>
</dbReference>
<feature type="transmembrane region" description="Helical" evidence="1">
    <location>
        <begin position="907"/>
        <end position="927"/>
    </location>
</feature>
<feature type="transmembrane region" description="Helical" evidence="1">
    <location>
        <begin position="357"/>
        <end position="377"/>
    </location>
</feature>
<gene>
    <name evidence="2" type="ORF">DFR31_0984</name>
</gene>
<evidence type="ECO:0000313" key="2">
    <source>
        <dbReference type="EMBL" id="RLK51070.1"/>
    </source>
</evidence>
<comment type="caution">
    <text evidence="2">The sequence shown here is derived from an EMBL/GenBank/DDBJ whole genome shotgun (WGS) entry which is preliminary data.</text>
</comment>
<feature type="transmembrane region" description="Helical" evidence="1">
    <location>
        <begin position="933"/>
        <end position="954"/>
    </location>
</feature>
<evidence type="ECO:0000313" key="3">
    <source>
        <dbReference type="Proteomes" id="UP000275461"/>
    </source>
</evidence>
<proteinExistence type="predicted"/>
<dbReference type="Gene3D" id="3.30.2090.10">
    <property type="entry name" value="Multidrug efflux transporter AcrB TolC docking domain, DN and DC subdomains"/>
    <property type="match status" value="2"/>
</dbReference>
<protein>
    <submittedName>
        <fullName evidence="2">HAE1 family hydrophobic/amphiphilic exporter-1</fullName>
    </submittedName>
</protein>
<reference evidence="2 3" key="1">
    <citation type="submission" date="2018-10" db="EMBL/GenBank/DDBJ databases">
        <title>Genomic Encyclopedia of Type Strains, Phase IV (KMG-IV): sequencing the most valuable type-strain genomes for metagenomic binning, comparative biology and taxonomic classification.</title>
        <authorList>
            <person name="Goeker M."/>
        </authorList>
    </citation>
    <scope>NUCLEOTIDE SEQUENCE [LARGE SCALE GENOMIC DNA]</scope>
    <source>
        <strain evidence="2 3">DSM 12769</strain>
    </source>
</reference>
<dbReference type="Gene3D" id="3.30.70.1320">
    <property type="entry name" value="Multidrug efflux transporter AcrB pore domain like"/>
    <property type="match status" value="1"/>
</dbReference>
<dbReference type="SUPFAM" id="SSF82866">
    <property type="entry name" value="Multidrug efflux transporter AcrB transmembrane domain"/>
    <property type="match status" value="2"/>
</dbReference>
<dbReference type="EMBL" id="RCDA01000001">
    <property type="protein sequence ID" value="RLK51070.1"/>
    <property type="molecule type" value="Genomic_DNA"/>
</dbReference>
<keyword evidence="1" id="KW-0812">Transmembrane</keyword>
<dbReference type="GO" id="GO:0005886">
    <property type="term" value="C:plasma membrane"/>
    <property type="evidence" value="ECO:0007669"/>
    <property type="project" value="TreeGrafter"/>
</dbReference>
<dbReference type="Gene3D" id="1.20.1640.10">
    <property type="entry name" value="Multidrug efflux transporter AcrB transmembrane domain"/>
    <property type="match status" value="2"/>
</dbReference>
<feature type="transmembrane region" description="Helical" evidence="1">
    <location>
        <begin position="549"/>
        <end position="566"/>
    </location>
</feature>
<sequence length="1044" mass="113293">MKLAAFCAQRPVFTVMVTLIAVVLGLTSLTRLPVDLLPDVAYPTLTVSTSYADASPREVEQQITRRVEDAVAAVPGVERINSVSGEGQSDVTLNFAWGTNLEQAANDLRDRLDRVVPNLPDEADRPRVRQVDLGDTPIMIIGASGPLDPIELRRLVDDQMAYRLERLPGVGAIDIWGGLEREIEVGVDPGRLQSLGLTLDGVRDALMEADFEVAAGGLEEGRYERALRIPGRFTELDALHEITLARADGAFVRLGQLADIRDTHQRETRRILINGEPGIRLAVRKQSEANTVATARELRRELARMNLDYPAIQLQPITDSARYIERAMRNLGQSIVLGGSLAILVLLFFLRDVRATAVAAVAIPISLVTSFALIYGGGFTLNLMTLGGLALGVGLMVDNAIVVLESVIARRERGATPFEAAVQGTGEVAPAVIASTLTTLAIFLPLVFLEGLAGELFQPLAWVVAFSLFCSLLVALTLVPMLTALIPQRARRQLTRAGASDVRPVEAAEAPRQGAGHPLRRIKRRVERLLTGLDHGYRRLLAATLRNRHAALALGTTAFVLALALLPRLGTELMPATDEGDVRITITYEPGTGLEFMDERMREIEARVLEWVPETQAWVTRAGSGGFRAGGGARGNLQLALGSVTERDRSSEAVAQELRQALADIPGADVRIRARSGMLFRGGFGGEGEQLAIEIRGFDLDTLDRLAEATIERLDGVPGITDLRRSRDDGIPENRLMIDRARAADLDVSPSQVARTLETAVAGTRAGLFQDNGEEVDIRVRLANARALDLEDLLDLTVRNREGEAIALRNLVSREAGTSPLRIDRRDRQRIALVYANIADRDLGSVVADVRERLAEQPLPRDYSYHLGGDYEEQAEAFSALTLTLVLAVVLVYMVMASLYESLRDPLVVMFTVPMAAIGVILALWLTGTTLNAQSFIGTILLAGIVVNNGILIVDRATRYRRAGLPPRAAALQAGRRRLRPVLMTSATTMLALLPLALGWGEGAEAQAPMARAVLGGLTSATVITLLLIPVVYTLFHPVRKRAT</sequence>
<dbReference type="GO" id="GO:0042910">
    <property type="term" value="F:xenobiotic transmembrane transporter activity"/>
    <property type="evidence" value="ECO:0007669"/>
    <property type="project" value="TreeGrafter"/>
</dbReference>
<dbReference type="InterPro" id="IPR001036">
    <property type="entry name" value="Acrflvin-R"/>
</dbReference>
<feature type="transmembrane region" description="Helical" evidence="1">
    <location>
        <begin position="331"/>
        <end position="350"/>
    </location>
</feature>
<accession>A0A498CCT9</accession>
<feature type="transmembrane region" description="Helical" evidence="1">
    <location>
        <begin position="877"/>
        <end position="900"/>
    </location>
</feature>
<evidence type="ECO:0000256" key="1">
    <source>
        <dbReference type="SAM" id="Phobius"/>
    </source>
</evidence>
<dbReference type="InterPro" id="IPR027463">
    <property type="entry name" value="AcrB_DN_DC_subdom"/>
</dbReference>
<dbReference type="SUPFAM" id="SSF82714">
    <property type="entry name" value="Multidrug efflux transporter AcrB TolC docking domain, DN and DC subdomains"/>
    <property type="match status" value="2"/>
</dbReference>
<feature type="transmembrane region" description="Helical" evidence="1">
    <location>
        <begin position="383"/>
        <end position="408"/>
    </location>
</feature>
<feature type="transmembrane region" description="Helical" evidence="1">
    <location>
        <begin position="460"/>
        <end position="486"/>
    </location>
</feature>
<dbReference type="PANTHER" id="PTHR32063">
    <property type="match status" value="1"/>
</dbReference>
<organism evidence="2 3">
    <name type="scientific">Alkalispirillum mobile</name>
    <dbReference type="NCBI Taxonomy" id="85925"/>
    <lineage>
        <taxon>Bacteria</taxon>
        <taxon>Pseudomonadati</taxon>
        <taxon>Pseudomonadota</taxon>
        <taxon>Gammaproteobacteria</taxon>
        <taxon>Chromatiales</taxon>
        <taxon>Ectothiorhodospiraceae</taxon>
        <taxon>Alkalispirillum</taxon>
    </lineage>
</organism>
<dbReference type="Proteomes" id="UP000275461">
    <property type="component" value="Unassembled WGS sequence"/>
</dbReference>
<feature type="transmembrane region" description="Helical" evidence="1">
    <location>
        <begin position="12"/>
        <end position="29"/>
    </location>
</feature>
<feature type="transmembrane region" description="Helical" evidence="1">
    <location>
        <begin position="982"/>
        <end position="1001"/>
    </location>
</feature>
<name>A0A498CCT9_9GAMM</name>
<keyword evidence="3" id="KW-1185">Reference proteome</keyword>